<protein>
    <recommendedName>
        <fullName evidence="10">Molybdenum transport system permease</fullName>
    </recommendedName>
</protein>
<evidence type="ECO:0000256" key="9">
    <source>
        <dbReference type="RuleBase" id="RU363032"/>
    </source>
</evidence>
<keyword evidence="5 10" id="KW-0500">Molybdenum</keyword>
<accession>A0A1V4ES59</accession>
<comment type="caution">
    <text evidence="10">Lacks conserved residue(s) required for the propagation of feature annotation.</text>
</comment>
<comment type="function">
    <text evidence="10">Part of the binding-protein-dependent transport system for molybdenum; probably responsible for the translocation of the substrate across the membrane.</text>
</comment>
<keyword evidence="13" id="KW-1185">Reference proteome</keyword>
<evidence type="ECO:0000313" key="12">
    <source>
        <dbReference type="EMBL" id="OPG15594.1"/>
    </source>
</evidence>
<keyword evidence="7 9" id="KW-1133">Transmembrane helix</keyword>
<evidence type="ECO:0000256" key="6">
    <source>
        <dbReference type="ARBA" id="ARBA00022692"/>
    </source>
</evidence>
<dbReference type="InterPro" id="IPR000515">
    <property type="entry name" value="MetI-like"/>
</dbReference>
<feature type="transmembrane region" description="Helical" evidence="9">
    <location>
        <begin position="117"/>
        <end position="142"/>
    </location>
</feature>
<dbReference type="NCBIfam" id="TIGR02141">
    <property type="entry name" value="modB_ABC"/>
    <property type="match status" value="1"/>
</dbReference>
<keyword evidence="8 9" id="KW-0472">Membrane</keyword>
<feature type="transmembrane region" description="Helical" evidence="9">
    <location>
        <begin position="54"/>
        <end position="72"/>
    </location>
</feature>
<sequence>MFRILWSIVIAIGLAFLFLPLLAVFFSMPIGTLFRELNTAASYQALQLSIKTSVSALIVILLLGTPIAYWLARSNFRGQSLVRAAVQMPIVSPPAVAGVGLLLVFGQSGLLGHAFSLFGISLSFDTSAVIIAQMFISAPFYIHAAMQAFAAVDGQLLTVSRTLGVSRWSTFWRVTIPLAAPGLLSGAALAWGRALGEFGATMMFAGNLPGITQTLPLAIYTAMQSNFNVAVAMSALLLLVSFILLILVYMLGRTTHVNRTVKKGVRKKHAVLSTSQITS</sequence>
<feature type="domain" description="ABC transmembrane type-1" evidence="11">
    <location>
        <begin position="46"/>
        <end position="248"/>
    </location>
</feature>
<dbReference type="OrthoDB" id="9795403at2"/>
<feature type="transmembrane region" description="Helical" evidence="9">
    <location>
        <begin position="6"/>
        <end position="34"/>
    </location>
</feature>
<evidence type="ECO:0000256" key="4">
    <source>
        <dbReference type="ARBA" id="ARBA00022475"/>
    </source>
</evidence>
<feature type="transmembrane region" description="Helical" evidence="9">
    <location>
        <begin position="204"/>
        <end position="223"/>
    </location>
</feature>
<evidence type="ECO:0000256" key="2">
    <source>
        <dbReference type="ARBA" id="ARBA00007069"/>
    </source>
</evidence>
<feature type="transmembrane region" description="Helical" evidence="9">
    <location>
        <begin position="84"/>
        <end position="105"/>
    </location>
</feature>
<evidence type="ECO:0000256" key="3">
    <source>
        <dbReference type="ARBA" id="ARBA00022448"/>
    </source>
</evidence>
<proteinExistence type="inferred from homology"/>
<organism evidence="12 13">
    <name type="scientific">Ferroacidibacillus organovorans</name>
    <dbReference type="NCBI Taxonomy" id="1765683"/>
    <lineage>
        <taxon>Bacteria</taxon>
        <taxon>Bacillati</taxon>
        <taxon>Bacillota</taxon>
        <taxon>Bacilli</taxon>
        <taxon>Bacillales</taxon>
        <taxon>Alicyclobacillaceae</taxon>
        <taxon>Ferroacidibacillus</taxon>
    </lineage>
</organism>
<evidence type="ECO:0000256" key="5">
    <source>
        <dbReference type="ARBA" id="ARBA00022505"/>
    </source>
</evidence>
<evidence type="ECO:0000256" key="10">
    <source>
        <dbReference type="RuleBase" id="RU365097"/>
    </source>
</evidence>
<dbReference type="Pfam" id="PF00528">
    <property type="entry name" value="BPD_transp_1"/>
    <property type="match status" value="1"/>
</dbReference>
<keyword evidence="3 9" id="KW-0813">Transport</keyword>
<evidence type="ECO:0000256" key="1">
    <source>
        <dbReference type="ARBA" id="ARBA00004651"/>
    </source>
</evidence>
<evidence type="ECO:0000256" key="8">
    <source>
        <dbReference type="ARBA" id="ARBA00023136"/>
    </source>
</evidence>
<feature type="transmembrane region" description="Helical" evidence="9">
    <location>
        <begin position="171"/>
        <end position="192"/>
    </location>
</feature>
<dbReference type="GO" id="GO:0005886">
    <property type="term" value="C:plasma membrane"/>
    <property type="evidence" value="ECO:0007669"/>
    <property type="project" value="UniProtKB-SubCell"/>
</dbReference>
<dbReference type="NCBIfam" id="TIGR01581">
    <property type="entry name" value="Mo_ABC_porter"/>
    <property type="match status" value="1"/>
</dbReference>
<dbReference type="PANTHER" id="PTHR30183">
    <property type="entry name" value="MOLYBDENUM TRANSPORT SYSTEM PERMEASE PROTEIN MODB"/>
    <property type="match status" value="1"/>
</dbReference>
<dbReference type="SUPFAM" id="SSF161098">
    <property type="entry name" value="MetI-like"/>
    <property type="match status" value="1"/>
</dbReference>
<dbReference type="InterPro" id="IPR011867">
    <property type="entry name" value="ModB_ABC"/>
</dbReference>
<dbReference type="InterPro" id="IPR035906">
    <property type="entry name" value="MetI-like_sf"/>
</dbReference>
<evidence type="ECO:0000259" key="11">
    <source>
        <dbReference type="PROSITE" id="PS50928"/>
    </source>
</evidence>
<name>A0A1V4ES59_9BACL</name>
<dbReference type="RefSeq" id="WP_067565026.1">
    <property type="nucleotide sequence ID" value="NZ_LSUQ01000029.1"/>
</dbReference>
<dbReference type="GO" id="GO:0015098">
    <property type="term" value="F:molybdate ion transmembrane transporter activity"/>
    <property type="evidence" value="ECO:0007669"/>
    <property type="project" value="UniProtKB-UniRule"/>
</dbReference>
<dbReference type="PANTHER" id="PTHR30183:SF3">
    <property type="entry name" value="MOLYBDENUM TRANSPORT SYSTEM PERMEASE PROTEIN MODB"/>
    <property type="match status" value="1"/>
</dbReference>
<comment type="subcellular location">
    <subcellularLocation>
        <location evidence="1 9">Cell membrane</location>
        <topology evidence="1 9">Multi-pass membrane protein</topology>
    </subcellularLocation>
</comment>
<reference evidence="12 13" key="1">
    <citation type="submission" date="2017-02" db="EMBL/GenBank/DDBJ databases">
        <title>Draft genome of Acidibacillus ferrooxidans Huett2.</title>
        <authorList>
            <person name="Schopf S."/>
        </authorList>
    </citation>
    <scope>NUCLEOTIDE SEQUENCE [LARGE SCALE GENOMIC DNA]</scope>
    <source>
        <strain evidence="12 13">Huett2</strain>
    </source>
</reference>
<dbReference type="AlphaFoldDB" id="A0A1V4ES59"/>
<dbReference type="PROSITE" id="PS50928">
    <property type="entry name" value="ABC_TM1"/>
    <property type="match status" value="1"/>
</dbReference>
<evidence type="ECO:0000313" key="13">
    <source>
        <dbReference type="Proteomes" id="UP000190229"/>
    </source>
</evidence>
<keyword evidence="4 10" id="KW-1003">Cell membrane</keyword>
<comment type="similarity">
    <text evidence="2 10">Belongs to the binding-protein-dependent transport system permease family. CysTW subfamily.</text>
</comment>
<keyword evidence="6 9" id="KW-0812">Transmembrane</keyword>
<dbReference type="EMBL" id="MWPS01000027">
    <property type="protein sequence ID" value="OPG15594.1"/>
    <property type="molecule type" value="Genomic_DNA"/>
</dbReference>
<comment type="caution">
    <text evidence="12">The sequence shown here is derived from an EMBL/GenBank/DDBJ whole genome shotgun (WGS) entry which is preliminary data.</text>
</comment>
<dbReference type="CDD" id="cd06261">
    <property type="entry name" value="TM_PBP2"/>
    <property type="match status" value="1"/>
</dbReference>
<evidence type="ECO:0000256" key="7">
    <source>
        <dbReference type="ARBA" id="ARBA00022989"/>
    </source>
</evidence>
<gene>
    <name evidence="12" type="ORF">B2M26_11060</name>
</gene>
<feature type="transmembrane region" description="Helical" evidence="9">
    <location>
        <begin position="229"/>
        <end position="252"/>
    </location>
</feature>
<dbReference type="Gene3D" id="1.10.3720.10">
    <property type="entry name" value="MetI-like"/>
    <property type="match status" value="1"/>
</dbReference>
<dbReference type="Proteomes" id="UP000190229">
    <property type="component" value="Unassembled WGS sequence"/>
</dbReference>
<dbReference type="InterPro" id="IPR006469">
    <property type="entry name" value="NifC_ABC_porter"/>
</dbReference>